<keyword evidence="2" id="KW-1185">Reference proteome</keyword>
<dbReference type="AlphaFoldDB" id="A0AAW1XL27"/>
<proteinExistence type="predicted"/>
<reference evidence="1 2" key="1">
    <citation type="journal article" date="2023" name="G3 (Bethesda)">
        <title>A chromosome-length genome assembly and annotation of blackberry (Rubus argutus, cv. 'Hillquist').</title>
        <authorList>
            <person name="Bruna T."/>
            <person name="Aryal R."/>
            <person name="Dudchenko O."/>
            <person name="Sargent D.J."/>
            <person name="Mead D."/>
            <person name="Buti M."/>
            <person name="Cavallini A."/>
            <person name="Hytonen T."/>
            <person name="Andres J."/>
            <person name="Pham M."/>
            <person name="Weisz D."/>
            <person name="Mascagni F."/>
            <person name="Usai G."/>
            <person name="Natali L."/>
            <person name="Bassil N."/>
            <person name="Fernandez G.E."/>
            <person name="Lomsadze A."/>
            <person name="Armour M."/>
            <person name="Olukolu B."/>
            <person name="Poorten T."/>
            <person name="Britton C."/>
            <person name="Davik J."/>
            <person name="Ashrafi H."/>
            <person name="Aiden E.L."/>
            <person name="Borodovsky M."/>
            <person name="Worthington M."/>
        </authorList>
    </citation>
    <scope>NUCLEOTIDE SEQUENCE [LARGE SCALE GENOMIC DNA]</scope>
    <source>
        <strain evidence="1">PI 553951</strain>
    </source>
</reference>
<evidence type="ECO:0000313" key="1">
    <source>
        <dbReference type="EMBL" id="KAK9937068.1"/>
    </source>
</evidence>
<comment type="caution">
    <text evidence="1">The sequence shown here is derived from an EMBL/GenBank/DDBJ whole genome shotgun (WGS) entry which is preliminary data.</text>
</comment>
<accession>A0AAW1XL27</accession>
<sequence>MSPNPISDFNLQADYGDLIKSRASRYNPEVIREVIQRSIDLHRNDPEADDGDIIKSGEDPYDPKVSELMIQRCVDIISDVEGDDCVRPDPSKPLPEGYTMASFAYCGRKNGVPVPIGPPVTAVLMDCIVCGQGGLHWPPDCPLKGTEEYYRNLAEICPDLESKLHG</sequence>
<organism evidence="1 2">
    <name type="scientific">Rubus argutus</name>
    <name type="common">Southern blackberry</name>
    <dbReference type="NCBI Taxonomy" id="59490"/>
    <lineage>
        <taxon>Eukaryota</taxon>
        <taxon>Viridiplantae</taxon>
        <taxon>Streptophyta</taxon>
        <taxon>Embryophyta</taxon>
        <taxon>Tracheophyta</taxon>
        <taxon>Spermatophyta</taxon>
        <taxon>Magnoliopsida</taxon>
        <taxon>eudicotyledons</taxon>
        <taxon>Gunneridae</taxon>
        <taxon>Pentapetalae</taxon>
        <taxon>rosids</taxon>
        <taxon>fabids</taxon>
        <taxon>Rosales</taxon>
        <taxon>Rosaceae</taxon>
        <taxon>Rosoideae</taxon>
        <taxon>Rosoideae incertae sedis</taxon>
        <taxon>Rubus</taxon>
    </lineage>
</organism>
<gene>
    <name evidence="1" type="ORF">M0R45_013885</name>
</gene>
<dbReference type="EMBL" id="JBEDUW010000003">
    <property type="protein sequence ID" value="KAK9937068.1"/>
    <property type="molecule type" value="Genomic_DNA"/>
</dbReference>
<name>A0AAW1XL27_RUBAR</name>
<evidence type="ECO:0000313" key="2">
    <source>
        <dbReference type="Proteomes" id="UP001457282"/>
    </source>
</evidence>
<dbReference type="Proteomes" id="UP001457282">
    <property type="component" value="Unassembled WGS sequence"/>
</dbReference>
<protein>
    <submittedName>
        <fullName evidence="1">Uncharacterized protein</fullName>
    </submittedName>
</protein>